<dbReference type="FunFam" id="3.40.50.1370:FF:000016">
    <property type="entry name" value="Ornithine carbamoyltransferase"/>
    <property type="match status" value="1"/>
</dbReference>
<name>A0AAW7TG49_9BACL</name>
<dbReference type="PANTHER" id="PTHR45753">
    <property type="entry name" value="ORNITHINE CARBAMOYLTRANSFERASE, MITOCHONDRIAL"/>
    <property type="match status" value="1"/>
</dbReference>
<feature type="binding site" evidence="10">
    <location>
        <position position="112"/>
    </location>
    <ligand>
        <name>carbamoyl phosphate</name>
        <dbReference type="ChEBI" id="CHEBI:58228"/>
    </ligand>
</feature>
<evidence type="ECO:0000256" key="6">
    <source>
        <dbReference type="ARBA" id="ARBA00016634"/>
    </source>
</evidence>
<dbReference type="PANTHER" id="PTHR45753:SF3">
    <property type="entry name" value="ORNITHINE TRANSCARBAMYLASE, MITOCHONDRIAL"/>
    <property type="match status" value="1"/>
</dbReference>
<dbReference type="Gene3D" id="3.40.50.1370">
    <property type="entry name" value="Aspartate/ornithine carbamoyltransferase"/>
    <property type="match status" value="2"/>
</dbReference>
<feature type="binding site" evidence="10">
    <location>
        <begin position="139"/>
        <end position="142"/>
    </location>
    <ligand>
        <name>carbamoyl phosphate</name>
        <dbReference type="ChEBI" id="CHEBI:58228"/>
    </ligand>
</feature>
<feature type="binding site" evidence="10">
    <location>
        <begin position="238"/>
        <end position="239"/>
    </location>
    <ligand>
        <name>L-ornithine</name>
        <dbReference type="ChEBI" id="CHEBI:46911"/>
    </ligand>
</feature>
<protein>
    <recommendedName>
        <fullName evidence="6 10">Ornithine carbamoyltransferase</fullName>
        <shortName evidence="10">OTCase</shortName>
        <ecNumber evidence="5 10">2.1.3.3</ecNumber>
    </recommendedName>
</protein>
<comment type="caution">
    <text evidence="13">The sequence shown here is derived from an EMBL/GenBank/DDBJ whole genome shotgun (WGS) entry which is preliminary data.</text>
</comment>
<dbReference type="Pfam" id="PF00185">
    <property type="entry name" value="OTCace"/>
    <property type="match status" value="1"/>
</dbReference>
<dbReference type="PRINTS" id="PR00102">
    <property type="entry name" value="OTCASE"/>
</dbReference>
<feature type="binding site" evidence="10">
    <location>
        <begin position="274"/>
        <end position="275"/>
    </location>
    <ligand>
        <name>carbamoyl phosphate</name>
        <dbReference type="ChEBI" id="CHEBI:58228"/>
    </ligand>
</feature>
<dbReference type="GO" id="GO:0004585">
    <property type="term" value="F:ornithine carbamoyltransferase activity"/>
    <property type="evidence" value="ECO:0007669"/>
    <property type="project" value="UniProtKB-UniRule"/>
</dbReference>
<dbReference type="RefSeq" id="WP_019417873.1">
    <property type="nucleotide sequence ID" value="NZ_CP012152.1"/>
</dbReference>
<organism evidence="13 14">
    <name type="scientific">Anoxybacillus gonensis</name>
    <dbReference type="NCBI Taxonomy" id="198467"/>
    <lineage>
        <taxon>Bacteria</taxon>
        <taxon>Bacillati</taxon>
        <taxon>Bacillota</taxon>
        <taxon>Bacilli</taxon>
        <taxon>Bacillales</taxon>
        <taxon>Anoxybacillaceae</taxon>
        <taxon>Anoxybacillus</taxon>
    </lineage>
</organism>
<dbReference type="HAMAP" id="MF_01109">
    <property type="entry name" value="OTCase"/>
    <property type="match status" value="1"/>
</dbReference>
<dbReference type="PROSITE" id="PS00097">
    <property type="entry name" value="CARBAMOYLTRANSFERASE"/>
    <property type="match status" value="1"/>
</dbReference>
<accession>A0AAW7TG49</accession>
<keyword evidence="14" id="KW-1185">Reference proteome</keyword>
<dbReference type="Proteomes" id="UP001176117">
    <property type="component" value="Unassembled WGS sequence"/>
</dbReference>
<dbReference type="NCBIfam" id="NF001986">
    <property type="entry name" value="PRK00779.1"/>
    <property type="match status" value="1"/>
</dbReference>
<keyword evidence="8 10" id="KW-0808">Transferase</keyword>
<dbReference type="GO" id="GO:0042450">
    <property type="term" value="P:L-arginine biosynthetic process via ornithine"/>
    <property type="evidence" value="ECO:0007669"/>
    <property type="project" value="UniProtKB-UniRule"/>
</dbReference>
<evidence type="ECO:0000256" key="3">
    <source>
        <dbReference type="ARBA" id="ARBA00004975"/>
    </source>
</evidence>
<evidence type="ECO:0000256" key="1">
    <source>
        <dbReference type="ARBA" id="ARBA00003822"/>
    </source>
</evidence>
<evidence type="ECO:0000313" key="13">
    <source>
        <dbReference type="EMBL" id="MDO0876581.1"/>
    </source>
</evidence>
<evidence type="ECO:0000256" key="5">
    <source>
        <dbReference type="ARBA" id="ARBA00013007"/>
    </source>
</evidence>
<comment type="catalytic activity">
    <reaction evidence="9 10">
        <text>carbamoyl phosphate + L-ornithine = L-citrulline + phosphate + H(+)</text>
        <dbReference type="Rhea" id="RHEA:19513"/>
        <dbReference type="ChEBI" id="CHEBI:15378"/>
        <dbReference type="ChEBI" id="CHEBI:43474"/>
        <dbReference type="ChEBI" id="CHEBI:46911"/>
        <dbReference type="ChEBI" id="CHEBI:57743"/>
        <dbReference type="ChEBI" id="CHEBI:58228"/>
        <dbReference type="EC" id="2.1.3.3"/>
    </reaction>
</comment>
<feature type="domain" description="Aspartate/ornithine carbamoyltransferase carbamoyl-P binding" evidence="12">
    <location>
        <begin position="12"/>
        <end position="152"/>
    </location>
</feature>
<comment type="pathway">
    <text evidence="3">Amino-acid biosynthesis; L-arginine biosynthesis; L-arginine from L-ornithine and carbamoyl phosphate: step 1/3.</text>
</comment>
<proteinExistence type="inferred from homology"/>
<feature type="binding site" evidence="10">
    <location>
        <position position="302"/>
    </location>
    <ligand>
        <name>carbamoyl phosphate</name>
        <dbReference type="ChEBI" id="CHEBI:58228"/>
    </ligand>
</feature>
<dbReference type="NCBIfam" id="TIGR00658">
    <property type="entry name" value="orni_carb_tr"/>
    <property type="match status" value="1"/>
</dbReference>
<dbReference type="PRINTS" id="PR00100">
    <property type="entry name" value="AOTCASE"/>
</dbReference>
<feature type="binding site" evidence="10">
    <location>
        <position position="234"/>
    </location>
    <ligand>
        <name>L-ornithine</name>
        <dbReference type="ChEBI" id="CHEBI:46911"/>
    </ligand>
</feature>
<feature type="binding site" evidence="10">
    <location>
        <begin position="61"/>
        <end position="64"/>
    </location>
    <ligand>
        <name>carbamoyl phosphate</name>
        <dbReference type="ChEBI" id="CHEBI:58228"/>
    </ligand>
</feature>
<evidence type="ECO:0000256" key="10">
    <source>
        <dbReference type="HAMAP-Rule" id="MF_01109"/>
    </source>
</evidence>
<dbReference type="AlphaFoldDB" id="A0AAW7TG49"/>
<dbReference type="GO" id="GO:0019240">
    <property type="term" value="P:citrulline biosynthetic process"/>
    <property type="evidence" value="ECO:0007669"/>
    <property type="project" value="TreeGrafter"/>
</dbReference>
<dbReference type="SUPFAM" id="SSF53671">
    <property type="entry name" value="Aspartate/ornithine carbamoyltransferase"/>
    <property type="match status" value="1"/>
</dbReference>
<evidence type="ECO:0000259" key="12">
    <source>
        <dbReference type="Pfam" id="PF02729"/>
    </source>
</evidence>
<dbReference type="InterPro" id="IPR024904">
    <property type="entry name" value="OTCase_ArgI"/>
</dbReference>
<dbReference type="GO" id="GO:0005737">
    <property type="term" value="C:cytoplasm"/>
    <property type="evidence" value="ECO:0007669"/>
    <property type="project" value="UniProtKB-SubCell"/>
</dbReference>
<evidence type="ECO:0000256" key="8">
    <source>
        <dbReference type="ARBA" id="ARBA00022679"/>
    </source>
</evidence>
<comment type="function">
    <text evidence="1">Reversibly catalyzes the transfer of the carbamoyl group from carbamoyl phosphate (CP) to the N(epsilon) atom of ornithine (ORN) to produce L-citrulline.</text>
</comment>
<evidence type="ECO:0000256" key="2">
    <source>
        <dbReference type="ARBA" id="ARBA00004496"/>
    </source>
</evidence>
<dbReference type="InterPro" id="IPR006131">
    <property type="entry name" value="Asp_carbamoyltransf_Asp/Orn-bd"/>
</dbReference>
<dbReference type="FunFam" id="3.40.50.1370:FF:000008">
    <property type="entry name" value="Ornithine carbamoyltransferase"/>
    <property type="match status" value="1"/>
</dbReference>
<reference evidence="13" key="1">
    <citation type="submission" date="2022-05" db="EMBL/GenBank/DDBJ databases">
        <title>Genome-based reclassification of Anoxybacillus salavatliensis Cihan et al. as a later heterotypic synonym of Anoxybacillus gonensis Belduz et al. 2003.</title>
        <authorList>
            <person name="Inan Bektas K."/>
            <person name="Guler H.I."/>
            <person name="Belduz A.O."/>
            <person name="Canakci S."/>
        </authorList>
    </citation>
    <scope>NUCLEOTIDE SEQUENCE</scope>
    <source>
        <strain evidence="13">NCIMB 13933</strain>
    </source>
</reference>
<comment type="similarity">
    <text evidence="4 10">Belongs to the aspartate/ornithine carbamoyltransferase superfamily. OTCase family.</text>
</comment>
<dbReference type="Pfam" id="PF02729">
    <property type="entry name" value="OTCace_N"/>
    <property type="match status" value="1"/>
</dbReference>
<evidence type="ECO:0000256" key="9">
    <source>
        <dbReference type="ARBA" id="ARBA00048772"/>
    </source>
</evidence>
<dbReference type="InterPro" id="IPR006130">
    <property type="entry name" value="Asp/Orn_carbamoylTrfase"/>
</dbReference>
<sequence length="314" mass="34619">MNMTATIQLKGKDFLTLADYSKEEIEYLLHLALELKEKQQNGERYTPLSGKTLAMIFEKPSTRTRVSFEVGMVQLGGHALHLSSRDLQIGRGETIADTARVLSEYVDGIMIRTFEHEKVEELAHYATIPVINGLTDDDHPCQALADLLTIYEVKGKLQGLKLAYIGDGNNMAHALMLAAAKVGMHCAVASPKGYEPKEAVVNEAKNIASESGATIVVTNDPYEAIVDADVVYTDVWASMGQEAEADERMHIFAPFQVNETLVQQAKSDFMFLHCLPAHRGEEVTEGVIDGVRSYIFQQAGNRLHAQKALLVSLL</sequence>
<evidence type="ECO:0000256" key="7">
    <source>
        <dbReference type="ARBA" id="ARBA00022490"/>
    </source>
</evidence>
<comment type="subcellular location">
    <subcellularLocation>
        <location evidence="2 10">Cytoplasm</location>
    </subcellularLocation>
</comment>
<dbReference type="EC" id="2.1.3.3" evidence="5 10"/>
<feature type="binding site" evidence="10">
    <location>
        <position position="88"/>
    </location>
    <ligand>
        <name>carbamoyl phosphate</name>
        <dbReference type="ChEBI" id="CHEBI:58228"/>
    </ligand>
</feature>
<dbReference type="InterPro" id="IPR036901">
    <property type="entry name" value="Asp/Orn_carbamoylTrfase_sf"/>
</dbReference>
<dbReference type="InterPro" id="IPR006132">
    <property type="entry name" value="Asp/Orn_carbamoyltranf_P-bd"/>
</dbReference>
<keyword evidence="7 10" id="KW-0963">Cytoplasm</keyword>
<dbReference type="GO" id="GO:0016597">
    <property type="term" value="F:amino acid binding"/>
    <property type="evidence" value="ECO:0007669"/>
    <property type="project" value="InterPro"/>
</dbReference>
<feature type="domain" description="Aspartate/ornithine carbamoyltransferase Asp/Orn-binding" evidence="11">
    <location>
        <begin position="158"/>
        <end position="312"/>
    </location>
</feature>
<feature type="binding site" evidence="10">
    <location>
        <position position="170"/>
    </location>
    <ligand>
        <name>L-ornithine</name>
        <dbReference type="ChEBI" id="CHEBI:46911"/>
    </ligand>
</feature>
<gene>
    <name evidence="13" type="primary">argF</name>
    <name evidence="13" type="ORF">NBU54_02665</name>
</gene>
<evidence type="ECO:0000256" key="4">
    <source>
        <dbReference type="ARBA" id="ARBA00007805"/>
    </source>
</evidence>
<evidence type="ECO:0000313" key="14">
    <source>
        <dbReference type="Proteomes" id="UP001176117"/>
    </source>
</evidence>
<evidence type="ECO:0000259" key="11">
    <source>
        <dbReference type="Pfam" id="PF00185"/>
    </source>
</evidence>
<dbReference type="EMBL" id="JAMOGB010000002">
    <property type="protein sequence ID" value="MDO0876581.1"/>
    <property type="molecule type" value="Genomic_DNA"/>
</dbReference>
<dbReference type="InterPro" id="IPR002292">
    <property type="entry name" value="Orn/put_carbamltrans"/>
</dbReference>